<dbReference type="Proteomes" id="UP000439903">
    <property type="component" value="Unassembled WGS sequence"/>
</dbReference>
<keyword evidence="2" id="KW-1185">Reference proteome</keyword>
<comment type="caution">
    <text evidence="1">The sequence shown here is derived from an EMBL/GenBank/DDBJ whole genome shotgun (WGS) entry which is preliminary data.</text>
</comment>
<dbReference type="EMBL" id="WTPW01000682">
    <property type="protein sequence ID" value="KAF0488584.1"/>
    <property type="molecule type" value="Genomic_DNA"/>
</dbReference>
<sequence>MNSKELLCHFTEGFLFLSIFIPNSFARPFDLREQFAPLSINAPGFGYEISASGCISSEAFWDSVFACWVTRSDIGCKISLTSYSSESLSELLDSLVSEELDPDSFHEHAKVLVSSSFLLDVILFSLSLESEDDSFEIIWALTRFDCPDFFFLVLDFDFDLVL</sequence>
<name>A0A8H4AFD9_GIGMA</name>
<evidence type="ECO:0000313" key="2">
    <source>
        <dbReference type="Proteomes" id="UP000439903"/>
    </source>
</evidence>
<accession>A0A8H4AFD9</accession>
<reference evidence="1 2" key="1">
    <citation type="journal article" date="2019" name="Environ. Microbiol.">
        <title>At the nexus of three kingdoms: the genome of the mycorrhizal fungus Gigaspora margarita provides insights into plant, endobacterial and fungal interactions.</title>
        <authorList>
            <person name="Venice F."/>
            <person name="Ghignone S."/>
            <person name="Salvioli di Fossalunga A."/>
            <person name="Amselem J."/>
            <person name="Novero M."/>
            <person name="Xianan X."/>
            <person name="Sedzielewska Toro K."/>
            <person name="Morin E."/>
            <person name="Lipzen A."/>
            <person name="Grigoriev I.V."/>
            <person name="Henrissat B."/>
            <person name="Martin F.M."/>
            <person name="Bonfante P."/>
        </authorList>
    </citation>
    <scope>NUCLEOTIDE SEQUENCE [LARGE SCALE GENOMIC DNA]</scope>
    <source>
        <strain evidence="1 2">BEG34</strain>
    </source>
</reference>
<dbReference type="AlphaFoldDB" id="A0A8H4AFD9"/>
<protein>
    <submittedName>
        <fullName evidence="1">Uncharacterized protein</fullName>
    </submittedName>
</protein>
<organism evidence="1 2">
    <name type="scientific">Gigaspora margarita</name>
    <dbReference type="NCBI Taxonomy" id="4874"/>
    <lineage>
        <taxon>Eukaryota</taxon>
        <taxon>Fungi</taxon>
        <taxon>Fungi incertae sedis</taxon>
        <taxon>Mucoromycota</taxon>
        <taxon>Glomeromycotina</taxon>
        <taxon>Glomeromycetes</taxon>
        <taxon>Diversisporales</taxon>
        <taxon>Gigasporaceae</taxon>
        <taxon>Gigaspora</taxon>
    </lineage>
</organism>
<proteinExistence type="predicted"/>
<evidence type="ECO:0000313" key="1">
    <source>
        <dbReference type="EMBL" id="KAF0488584.1"/>
    </source>
</evidence>
<gene>
    <name evidence="1" type="ORF">F8M41_022248</name>
</gene>